<evidence type="ECO:0000313" key="13">
    <source>
        <dbReference type="EMBL" id="BCM85591.1"/>
    </source>
</evidence>
<keyword evidence="4 13" id="KW-0645">Protease</keyword>
<accession>A0A0J6RP98</accession>
<dbReference type="PANTHER" id="PTHR42837">
    <property type="entry name" value="REGULATOR OF SIGMA-E PROTEASE RSEP"/>
    <property type="match status" value="1"/>
</dbReference>
<accession>A0A147FNA9</accession>
<dbReference type="KEGG" id="mind:mvi_40520"/>
<dbReference type="CDD" id="cd23081">
    <property type="entry name" value="cpPDZ_EcRseP-like"/>
    <property type="match status" value="1"/>
</dbReference>
<protein>
    <recommendedName>
        <fullName evidence="11">Zinc metalloprotease</fullName>
        <ecNumber evidence="11">3.4.24.-</ecNumber>
    </recommendedName>
</protein>
<evidence type="ECO:0000256" key="4">
    <source>
        <dbReference type="ARBA" id="ARBA00022670"/>
    </source>
</evidence>
<feature type="transmembrane region" description="Helical" evidence="11">
    <location>
        <begin position="38"/>
        <end position="59"/>
    </location>
</feature>
<dbReference type="EMBL" id="JTHG01000123">
    <property type="protein sequence ID" value="KMO23062.1"/>
    <property type="molecule type" value="Genomic_DNA"/>
</dbReference>
<keyword evidence="7 11" id="KW-0862">Zinc</keyword>
<dbReference type="AlphaFoldDB" id="A0A0J6RP98"/>
<dbReference type="Pfam" id="PF17820">
    <property type="entry name" value="PDZ_6"/>
    <property type="match status" value="1"/>
</dbReference>
<sequence length="386" mass="40824">MDLLNVVGGATTNLLGYIVPFLFVLTVVVFIHELGHFLVGRWCGVGVTSFSIGFGPEIVGFNDRRGTRWKLSAIPLGGYVKFVGDMNGASVPDPSAMARMNPADHAISFHAQNVWKRVAIVAAGPVANFLLAIAVFAGAVYATGRYEVAPRVSAVQAGSAAERAGFQAGDVVLTINGSAIHNFADMQRTVSGAAGDRLDFTVERGGVTTPLTATPDVYEDKTPFGTQRIGRLGIQGPRDAADVKLVQYGALDSLKIGVTETYFVVDRTFSYIGKLITGRESADQLSGPMGIARVSGQAAKVGGIGALVGLIAVLSVSIGLINLFPVPMLDGGHLMFYAVEIVRGRPLSERAQEIGFRIGLALVLMLMLFATWNDILHIGAAFNRGT</sequence>
<comment type="cofactor">
    <cofactor evidence="1 11">
        <name>Zn(2+)</name>
        <dbReference type="ChEBI" id="CHEBI:29105"/>
    </cofactor>
</comment>
<evidence type="ECO:0000313" key="15">
    <source>
        <dbReference type="Proteomes" id="UP000036471"/>
    </source>
</evidence>
<dbReference type="InterPro" id="IPR041489">
    <property type="entry name" value="PDZ_6"/>
</dbReference>
<keyword evidence="5 11" id="KW-0812">Transmembrane</keyword>
<feature type="domain" description="PDZ" evidence="12">
    <location>
        <begin position="152"/>
        <end position="182"/>
    </location>
</feature>
<dbReference type="SUPFAM" id="SSF50156">
    <property type="entry name" value="PDZ domain-like"/>
    <property type="match status" value="1"/>
</dbReference>
<feature type="transmembrane region" description="Helical" evidence="11">
    <location>
        <begin position="14"/>
        <end position="31"/>
    </location>
</feature>
<dbReference type="PROSITE" id="PS50106">
    <property type="entry name" value="PDZ"/>
    <property type="match status" value="1"/>
</dbReference>
<feature type="transmembrane region" description="Helical" evidence="11">
    <location>
        <begin position="354"/>
        <end position="372"/>
    </location>
</feature>
<proteinExistence type="inferred from homology"/>
<dbReference type="GO" id="GO:0046872">
    <property type="term" value="F:metal ion binding"/>
    <property type="evidence" value="ECO:0007669"/>
    <property type="project" value="UniProtKB-KW"/>
</dbReference>
<evidence type="ECO:0000313" key="16">
    <source>
        <dbReference type="Proteomes" id="UP000663508"/>
    </source>
</evidence>
<reference evidence="13" key="2">
    <citation type="submission" date="2020-11" db="EMBL/GenBank/DDBJ databases">
        <title>Complete genome sequence of a novel pathogenic Methylobacterium strain isolated from rice in Vietnam.</title>
        <authorList>
            <person name="Lai K."/>
            <person name="Okazaki S."/>
            <person name="Higashi K."/>
            <person name="Mori H."/>
            <person name="Toyoda A."/>
            <person name="Kurokawa K."/>
        </authorList>
    </citation>
    <scope>NUCLEOTIDE SEQUENCE</scope>
    <source>
        <strain evidence="13">VL1</strain>
    </source>
</reference>
<dbReference type="Proteomes" id="UP000036471">
    <property type="component" value="Unassembled WGS sequence"/>
</dbReference>
<evidence type="ECO:0000256" key="6">
    <source>
        <dbReference type="ARBA" id="ARBA00022801"/>
    </source>
</evidence>
<dbReference type="GO" id="GO:0004222">
    <property type="term" value="F:metalloendopeptidase activity"/>
    <property type="evidence" value="ECO:0007669"/>
    <property type="project" value="InterPro"/>
</dbReference>
<dbReference type="EMBL" id="AP024145">
    <property type="protein sequence ID" value="BCM85591.1"/>
    <property type="molecule type" value="Genomic_DNA"/>
</dbReference>
<dbReference type="InterPro" id="IPR004387">
    <property type="entry name" value="Pept_M50_Zn"/>
</dbReference>
<feature type="transmembrane region" description="Helical" evidence="11">
    <location>
        <begin position="118"/>
        <end position="142"/>
    </location>
</feature>
<keyword evidence="8 11" id="KW-1133">Transmembrane helix</keyword>
<evidence type="ECO:0000256" key="10">
    <source>
        <dbReference type="ARBA" id="ARBA00023136"/>
    </source>
</evidence>
<dbReference type="Gene3D" id="2.30.42.10">
    <property type="match status" value="1"/>
</dbReference>
<dbReference type="EC" id="3.4.24.-" evidence="11"/>
<dbReference type="PANTHER" id="PTHR42837:SF2">
    <property type="entry name" value="MEMBRANE METALLOPROTEASE ARASP2, CHLOROPLASTIC-RELATED"/>
    <property type="match status" value="1"/>
</dbReference>
<keyword evidence="11" id="KW-0479">Metal-binding</keyword>
<feature type="transmembrane region" description="Helical" evidence="11">
    <location>
        <begin position="301"/>
        <end position="324"/>
    </location>
</feature>
<dbReference type="CDD" id="cd06163">
    <property type="entry name" value="S2P-M50_PDZ_RseP-like"/>
    <property type="match status" value="1"/>
</dbReference>
<dbReference type="Pfam" id="PF02163">
    <property type="entry name" value="Peptidase_M50"/>
    <property type="match status" value="1"/>
</dbReference>
<dbReference type="NCBIfam" id="TIGR00054">
    <property type="entry name" value="RIP metalloprotease RseP"/>
    <property type="match status" value="1"/>
</dbReference>
<comment type="subcellular location">
    <subcellularLocation>
        <location evidence="2">Membrane</location>
        <topology evidence="2">Multi-pass membrane protein</topology>
    </subcellularLocation>
</comment>
<comment type="similarity">
    <text evidence="3 11">Belongs to the peptidase M50B family.</text>
</comment>
<reference evidence="14 15" key="1">
    <citation type="submission" date="2014-11" db="EMBL/GenBank/DDBJ databases">
        <title>Comparative genomics of Methylobacterium species.</title>
        <authorList>
            <person name="Chaudhry V."/>
            <person name="Patil P.B."/>
        </authorList>
    </citation>
    <scope>NUCLEOTIDE SEQUENCE [LARGE SCALE GENOMIC DNA]</scope>
    <source>
        <strain evidence="14 15">SE3.6</strain>
    </source>
</reference>
<evidence type="ECO:0000256" key="11">
    <source>
        <dbReference type="RuleBase" id="RU362031"/>
    </source>
</evidence>
<evidence type="ECO:0000256" key="8">
    <source>
        <dbReference type="ARBA" id="ARBA00022989"/>
    </source>
</evidence>
<evidence type="ECO:0000256" key="2">
    <source>
        <dbReference type="ARBA" id="ARBA00004141"/>
    </source>
</evidence>
<dbReference type="GO" id="GO:0006508">
    <property type="term" value="P:proteolysis"/>
    <property type="evidence" value="ECO:0007669"/>
    <property type="project" value="UniProtKB-KW"/>
</dbReference>
<keyword evidence="10 11" id="KW-0472">Membrane</keyword>
<organism evidence="13 16">
    <name type="scientific">Methylobacterium indicum</name>
    <dbReference type="NCBI Taxonomy" id="1775910"/>
    <lineage>
        <taxon>Bacteria</taxon>
        <taxon>Pseudomonadati</taxon>
        <taxon>Pseudomonadota</taxon>
        <taxon>Alphaproteobacteria</taxon>
        <taxon>Hyphomicrobiales</taxon>
        <taxon>Methylobacteriaceae</taxon>
        <taxon>Methylobacterium</taxon>
    </lineage>
</organism>
<dbReference type="InterPro" id="IPR036034">
    <property type="entry name" value="PDZ_sf"/>
</dbReference>
<dbReference type="GO" id="GO:0016020">
    <property type="term" value="C:membrane"/>
    <property type="evidence" value="ECO:0007669"/>
    <property type="project" value="UniProtKB-SubCell"/>
</dbReference>
<name>A0A0J6RP98_9HYPH</name>
<dbReference type="RefSeq" id="WP_048429873.1">
    <property type="nucleotide sequence ID" value="NZ_AP024145.1"/>
</dbReference>
<keyword evidence="6 11" id="KW-0378">Hydrolase</keyword>
<evidence type="ECO:0000256" key="1">
    <source>
        <dbReference type="ARBA" id="ARBA00001947"/>
    </source>
</evidence>
<dbReference type="InterPro" id="IPR001478">
    <property type="entry name" value="PDZ"/>
</dbReference>
<evidence type="ECO:0000256" key="9">
    <source>
        <dbReference type="ARBA" id="ARBA00023049"/>
    </source>
</evidence>
<evidence type="ECO:0000256" key="5">
    <source>
        <dbReference type="ARBA" id="ARBA00022692"/>
    </source>
</evidence>
<evidence type="ECO:0000259" key="12">
    <source>
        <dbReference type="PROSITE" id="PS50106"/>
    </source>
</evidence>
<evidence type="ECO:0000256" key="3">
    <source>
        <dbReference type="ARBA" id="ARBA00007931"/>
    </source>
</evidence>
<keyword evidence="9 11" id="KW-0482">Metalloprotease</keyword>
<dbReference type="OrthoDB" id="9782003at2"/>
<dbReference type="Proteomes" id="UP000663508">
    <property type="component" value="Chromosome"/>
</dbReference>
<evidence type="ECO:0000313" key="14">
    <source>
        <dbReference type="EMBL" id="KMO23062.1"/>
    </source>
</evidence>
<dbReference type="InterPro" id="IPR008915">
    <property type="entry name" value="Peptidase_M50"/>
</dbReference>
<keyword evidence="15" id="KW-1185">Reference proteome</keyword>
<gene>
    <name evidence="13" type="ORF">mvi_40520</name>
    <name evidence="14" type="ORF">QR79_14490</name>
</gene>
<evidence type="ECO:0000256" key="7">
    <source>
        <dbReference type="ARBA" id="ARBA00022833"/>
    </source>
</evidence>
<dbReference type="SMART" id="SM00228">
    <property type="entry name" value="PDZ"/>
    <property type="match status" value="1"/>
</dbReference>